<reference evidence="2 3" key="1">
    <citation type="submission" date="2019-08" db="EMBL/GenBank/DDBJ databases">
        <title>Hyperibacter terrae gen. nov., sp. nov. and Hyperibacter viscosus sp. nov., two new members in the family Rhodospirillaceae isolated from the rhizosphere of Hypericum perforatum.</title>
        <authorList>
            <person name="Noviana Z."/>
        </authorList>
    </citation>
    <scope>NUCLEOTIDE SEQUENCE [LARGE SCALE GENOMIC DNA]</scope>
    <source>
        <strain evidence="2 3">R5959</strain>
    </source>
</reference>
<sequence length="284" mass="30934">MSERSKPVPASAGGIVDCHLHIVDAARFPFTPGVGYTPQPGESGTREELASALSAAGVTRAVLVQPSCYAFDNAAMLDAMASSAGRYKGIAVVNGDESDRALEKLAERGVVGVRFNLGSFDGAALSRPDAPALLSRIKARDWFAQVHARDDQWRGVAPLLLTSGVKIVVDHFGIGDPDAGLDAPGFRSVLDLGRGGHAVLKLSAPFRMVSDPDRYDRLDAHVERLFRAFGEDMRIWGSDWPFLAIDRKLAYETTLGFLRRWLPDAADRDRVLWRNPSRLFGFAE</sequence>
<dbReference type="Pfam" id="PF04909">
    <property type="entry name" value="Amidohydro_2"/>
    <property type="match status" value="1"/>
</dbReference>
<dbReference type="InterPro" id="IPR052358">
    <property type="entry name" value="Aro_Compnd_Degr_Hydrolases"/>
</dbReference>
<gene>
    <name evidence="2" type="ORF">FRZ61_46820</name>
</gene>
<dbReference type="RefSeq" id="WP_191909180.1">
    <property type="nucleotide sequence ID" value="NZ_CP042582.1"/>
</dbReference>
<dbReference type="Gene3D" id="3.20.20.140">
    <property type="entry name" value="Metal-dependent hydrolases"/>
    <property type="match status" value="1"/>
</dbReference>
<evidence type="ECO:0000313" key="2">
    <source>
        <dbReference type="EMBL" id="QEX24741.1"/>
    </source>
</evidence>
<dbReference type="AlphaFoldDB" id="A0A5J6N4I0"/>
<dbReference type="SUPFAM" id="SSF51556">
    <property type="entry name" value="Metallo-dependent hydrolases"/>
    <property type="match status" value="1"/>
</dbReference>
<organism evidence="2 3">
    <name type="scientific">Hypericibacter adhaerens</name>
    <dbReference type="NCBI Taxonomy" id="2602016"/>
    <lineage>
        <taxon>Bacteria</taxon>
        <taxon>Pseudomonadati</taxon>
        <taxon>Pseudomonadota</taxon>
        <taxon>Alphaproteobacteria</taxon>
        <taxon>Rhodospirillales</taxon>
        <taxon>Dongiaceae</taxon>
        <taxon>Hypericibacter</taxon>
    </lineage>
</organism>
<accession>A0A5J6N4I0</accession>
<dbReference type="EMBL" id="CP042582">
    <property type="protein sequence ID" value="QEX24741.1"/>
    <property type="molecule type" value="Genomic_DNA"/>
</dbReference>
<dbReference type="InterPro" id="IPR006680">
    <property type="entry name" value="Amidohydro-rel"/>
</dbReference>
<dbReference type="PANTHER" id="PTHR35563:SF2">
    <property type="entry name" value="BARREL METAL-DEPENDENT HYDROLASE, PUTATIVE (AFU_ORTHOLOGUE AFUA_1G16240)-RELATED"/>
    <property type="match status" value="1"/>
</dbReference>
<proteinExistence type="predicted"/>
<evidence type="ECO:0000259" key="1">
    <source>
        <dbReference type="Pfam" id="PF04909"/>
    </source>
</evidence>
<evidence type="ECO:0000313" key="3">
    <source>
        <dbReference type="Proteomes" id="UP000325797"/>
    </source>
</evidence>
<dbReference type="InterPro" id="IPR032466">
    <property type="entry name" value="Metal_Hydrolase"/>
</dbReference>
<keyword evidence="2" id="KW-0378">Hydrolase</keyword>
<keyword evidence="3" id="KW-1185">Reference proteome</keyword>
<dbReference type="KEGG" id="hadh:FRZ61_46820"/>
<feature type="domain" description="Amidohydrolase-related" evidence="1">
    <location>
        <begin position="16"/>
        <end position="282"/>
    </location>
</feature>
<dbReference type="Proteomes" id="UP000325797">
    <property type="component" value="Chromosome"/>
</dbReference>
<dbReference type="GO" id="GO:0016787">
    <property type="term" value="F:hydrolase activity"/>
    <property type="evidence" value="ECO:0007669"/>
    <property type="project" value="UniProtKB-KW"/>
</dbReference>
<name>A0A5J6N4I0_9PROT</name>
<protein>
    <submittedName>
        <fullName evidence="2">2-pyrone-4,6-dicarboxylate hydrolase</fullName>
    </submittedName>
</protein>
<dbReference type="PANTHER" id="PTHR35563">
    <property type="entry name" value="BARREL METAL-DEPENDENT HYDROLASE, PUTATIVE (AFU_ORTHOLOGUE AFUA_1G16240)-RELATED"/>
    <property type="match status" value="1"/>
</dbReference>